<organism evidence="1 2">
    <name type="scientific">Actinoallomurus acaciae</name>
    <dbReference type="NCBI Taxonomy" id="502577"/>
    <lineage>
        <taxon>Bacteria</taxon>
        <taxon>Bacillati</taxon>
        <taxon>Actinomycetota</taxon>
        <taxon>Actinomycetes</taxon>
        <taxon>Streptosporangiales</taxon>
        <taxon>Thermomonosporaceae</taxon>
        <taxon>Actinoallomurus</taxon>
    </lineage>
</organism>
<comment type="caution">
    <text evidence="1">The sequence shown here is derived from an EMBL/GenBank/DDBJ whole genome shotgun (WGS) entry which is preliminary data.</text>
</comment>
<name>A0ABV5YUP2_9ACTN</name>
<evidence type="ECO:0000313" key="2">
    <source>
        <dbReference type="Proteomes" id="UP001589627"/>
    </source>
</evidence>
<evidence type="ECO:0000313" key="1">
    <source>
        <dbReference type="EMBL" id="MFB9838353.1"/>
    </source>
</evidence>
<protein>
    <submittedName>
        <fullName evidence="1">Uncharacterized protein</fullName>
    </submittedName>
</protein>
<dbReference type="Proteomes" id="UP001589627">
    <property type="component" value="Unassembled WGS sequence"/>
</dbReference>
<dbReference type="EMBL" id="JBHLZP010000501">
    <property type="protein sequence ID" value="MFB9838353.1"/>
    <property type="molecule type" value="Genomic_DNA"/>
</dbReference>
<proteinExistence type="predicted"/>
<reference evidence="1 2" key="1">
    <citation type="submission" date="2024-09" db="EMBL/GenBank/DDBJ databases">
        <authorList>
            <person name="Sun Q."/>
            <person name="Mori K."/>
        </authorList>
    </citation>
    <scope>NUCLEOTIDE SEQUENCE [LARGE SCALE GENOMIC DNA]</scope>
    <source>
        <strain evidence="1 2">TBRC 0563</strain>
    </source>
</reference>
<accession>A0ABV5YUP2</accession>
<keyword evidence="2" id="KW-1185">Reference proteome</keyword>
<dbReference type="RefSeq" id="WP_378211379.1">
    <property type="nucleotide sequence ID" value="NZ_JBHLZP010000501.1"/>
</dbReference>
<sequence>MVGGSAGRDLANTVFRASGKFFHTTAEGISHTYADITRPLSALRPRGTEAYASLFEQPGREDGVLMRAGAKRIGEISRSMRWTDWRYFTGDTMREVAENVNPLKARRFTPNSSASALAVDDFLGGTVSVAGQMKREATFDEFLWMASQHLRSPFDGNMPGGASEIAAYLRNIPGARGFLYLGRHNPAVPPFANVVSIADEDVYYINGRNGIVAPLDKMAGEFPYCSFMPTGPGDEWL</sequence>
<gene>
    <name evidence="1" type="ORF">ACFFNX_40000</name>
</gene>